<dbReference type="SMART" id="SM00848">
    <property type="entry name" value="Inhibitor_I29"/>
    <property type="match status" value="1"/>
</dbReference>
<organism evidence="2 3">
    <name type="scientific">Papaver atlanticum</name>
    <dbReference type="NCBI Taxonomy" id="357466"/>
    <lineage>
        <taxon>Eukaryota</taxon>
        <taxon>Viridiplantae</taxon>
        <taxon>Streptophyta</taxon>
        <taxon>Embryophyta</taxon>
        <taxon>Tracheophyta</taxon>
        <taxon>Spermatophyta</taxon>
        <taxon>Magnoliopsida</taxon>
        <taxon>Ranunculales</taxon>
        <taxon>Papaveraceae</taxon>
        <taxon>Papaveroideae</taxon>
        <taxon>Papaver</taxon>
    </lineage>
</organism>
<comment type="caution">
    <text evidence="2">The sequence shown here is derived from an EMBL/GenBank/DDBJ whole genome shotgun (WGS) entry which is preliminary data.</text>
</comment>
<dbReference type="Gene3D" id="1.10.287.2250">
    <property type="match status" value="1"/>
</dbReference>
<dbReference type="EMBL" id="JAJJMB010014260">
    <property type="protein sequence ID" value="KAI3861497.1"/>
    <property type="molecule type" value="Genomic_DNA"/>
</dbReference>
<dbReference type="InterPro" id="IPR013201">
    <property type="entry name" value="Prot_inhib_I29"/>
</dbReference>
<dbReference type="InterPro" id="IPR038765">
    <property type="entry name" value="Papain-like_cys_pep_sf"/>
</dbReference>
<name>A0AAD4S3Z5_9MAGN</name>
<evidence type="ECO:0000259" key="1">
    <source>
        <dbReference type="SMART" id="SM00848"/>
    </source>
</evidence>
<proteinExistence type="predicted"/>
<gene>
    <name evidence="2" type="ORF">MKW98_000449</name>
</gene>
<dbReference type="Pfam" id="PF08246">
    <property type="entry name" value="Inhibitor_I29"/>
    <property type="match status" value="1"/>
</dbReference>
<evidence type="ECO:0000313" key="2">
    <source>
        <dbReference type="EMBL" id="KAI3861497.1"/>
    </source>
</evidence>
<reference evidence="2" key="1">
    <citation type="submission" date="2022-04" db="EMBL/GenBank/DDBJ databases">
        <title>A functionally conserved STORR gene fusion in Papaver species that diverged 16.8 million years ago.</title>
        <authorList>
            <person name="Catania T."/>
        </authorList>
    </citation>
    <scope>NUCLEOTIDE SEQUENCE</scope>
    <source>
        <strain evidence="2">S-188037</strain>
    </source>
</reference>
<sequence length="161" mass="18449">MFPGSQKHPKPSSNLKLSLKLGEELRNRAALKVTENSEAKAKAEAEAQLCELKLKKLREDLEVTDDIVNSEAKLHALYLKWLSYFDHHFDVEDEKDFKFRFGIFKDNARFINQWNKSGRSSNCGLNEFSDMTSDEVATSSWKTYPKKANQVIAGIADYLDK</sequence>
<evidence type="ECO:0000313" key="3">
    <source>
        <dbReference type="Proteomes" id="UP001202328"/>
    </source>
</evidence>
<accession>A0AAD4S3Z5</accession>
<feature type="domain" description="Cathepsin propeptide inhibitor" evidence="1">
    <location>
        <begin position="78"/>
        <end position="136"/>
    </location>
</feature>
<protein>
    <recommendedName>
        <fullName evidence="1">Cathepsin propeptide inhibitor domain-containing protein</fullName>
    </recommendedName>
</protein>
<dbReference type="SUPFAM" id="SSF54001">
    <property type="entry name" value="Cysteine proteinases"/>
    <property type="match status" value="1"/>
</dbReference>
<keyword evidence="3" id="KW-1185">Reference proteome</keyword>
<dbReference type="Proteomes" id="UP001202328">
    <property type="component" value="Unassembled WGS sequence"/>
</dbReference>
<dbReference type="AlphaFoldDB" id="A0AAD4S3Z5"/>